<dbReference type="Gene3D" id="3.40.50.300">
    <property type="entry name" value="P-loop containing nucleotide triphosphate hydrolases"/>
    <property type="match status" value="1"/>
</dbReference>
<reference evidence="3" key="1">
    <citation type="journal article" date="2017" name="Genome Biol.">
        <title>Comparative genomics reveals high biological diversity and specific adaptations in the industrially and medically important fungal genus Aspergillus.</title>
        <authorList>
            <person name="de Vries R.P."/>
            <person name="Riley R."/>
            <person name="Wiebenga A."/>
            <person name="Aguilar-Osorio G."/>
            <person name="Amillis S."/>
            <person name="Uchima C.A."/>
            <person name="Anderluh G."/>
            <person name="Asadollahi M."/>
            <person name="Askin M."/>
            <person name="Barry K."/>
            <person name="Battaglia E."/>
            <person name="Bayram O."/>
            <person name="Benocci T."/>
            <person name="Braus-Stromeyer S.A."/>
            <person name="Caldana C."/>
            <person name="Canovas D."/>
            <person name="Cerqueira G.C."/>
            <person name="Chen F."/>
            <person name="Chen W."/>
            <person name="Choi C."/>
            <person name="Clum A."/>
            <person name="Dos Santos R.A."/>
            <person name="Damasio A.R."/>
            <person name="Diallinas G."/>
            <person name="Emri T."/>
            <person name="Fekete E."/>
            <person name="Flipphi M."/>
            <person name="Freyberg S."/>
            <person name="Gallo A."/>
            <person name="Gournas C."/>
            <person name="Habgood R."/>
            <person name="Hainaut M."/>
            <person name="Harispe M.L."/>
            <person name="Henrissat B."/>
            <person name="Hilden K.S."/>
            <person name="Hope R."/>
            <person name="Hossain A."/>
            <person name="Karabika E."/>
            <person name="Karaffa L."/>
            <person name="Karanyi Z."/>
            <person name="Krasevec N."/>
            <person name="Kuo A."/>
            <person name="Kusch H."/>
            <person name="LaButti K."/>
            <person name="Lagendijk E.L."/>
            <person name="Lapidus A."/>
            <person name="Levasseur A."/>
            <person name="Lindquist E."/>
            <person name="Lipzen A."/>
            <person name="Logrieco A.F."/>
            <person name="MacCabe A."/>
            <person name="Maekelae M.R."/>
            <person name="Malavazi I."/>
            <person name="Melin P."/>
            <person name="Meyer V."/>
            <person name="Mielnichuk N."/>
            <person name="Miskei M."/>
            <person name="Molnar A.P."/>
            <person name="Mule G."/>
            <person name="Ngan C.Y."/>
            <person name="Orejas M."/>
            <person name="Orosz E."/>
            <person name="Ouedraogo J.P."/>
            <person name="Overkamp K.M."/>
            <person name="Park H.-S."/>
            <person name="Perrone G."/>
            <person name="Piumi F."/>
            <person name="Punt P.J."/>
            <person name="Ram A.F."/>
            <person name="Ramon A."/>
            <person name="Rauscher S."/>
            <person name="Record E."/>
            <person name="Riano-Pachon D.M."/>
            <person name="Robert V."/>
            <person name="Roehrig J."/>
            <person name="Ruller R."/>
            <person name="Salamov A."/>
            <person name="Salih N.S."/>
            <person name="Samson R.A."/>
            <person name="Sandor E."/>
            <person name="Sanguinetti M."/>
            <person name="Schuetze T."/>
            <person name="Sepcic K."/>
            <person name="Shelest E."/>
            <person name="Sherlock G."/>
            <person name="Sophianopoulou V."/>
            <person name="Squina F.M."/>
            <person name="Sun H."/>
            <person name="Susca A."/>
            <person name="Todd R.B."/>
            <person name="Tsang A."/>
            <person name="Unkles S.E."/>
            <person name="van de Wiele N."/>
            <person name="van Rossen-Uffink D."/>
            <person name="Oliveira J.V."/>
            <person name="Vesth T.C."/>
            <person name="Visser J."/>
            <person name="Yu J.-H."/>
            <person name="Zhou M."/>
            <person name="Andersen M.R."/>
            <person name="Archer D.B."/>
            <person name="Baker S.E."/>
            <person name="Benoit I."/>
            <person name="Brakhage A.A."/>
            <person name="Braus G.H."/>
            <person name="Fischer R."/>
            <person name="Frisvad J.C."/>
            <person name="Goldman G.H."/>
            <person name="Houbraken J."/>
            <person name="Oakley B."/>
            <person name="Pocsi I."/>
            <person name="Scazzocchio C."/>
            <person name="Seiboth B."/>
            <person name="vanKuyk P.A."/>
            <person name="Wortman J."/>
            <person name="Dyer P.S."/>
            <person name="Grigoriev I.V."/>
        </authorList>
    </citation>
    <scope>NUCLEOTIDE SEQUENCE [LARGE SCALE GENOMIC DNA]</scope>
    <source>
        <strain evidence="3">CBS 134.48</strain>
    </source>
</reference>
<dbReference type="PANTHER" id="PTHR11550">
    <property type="entry name" value="CTP SYNTHASE"/>
    <property type="match status" value="1"/>
</dbReference>
<evidence type="ECO:0000313" key="2">
    <source>
        <dbReference type="EMBL" id="OJI84736.1"/>
    </source>
</evidence>
<dbReference type="InterPro" id="IPR027417">
    <property type="entry name" value="P-loop_NTPase"/>
</dbReference>
<dbReference type="GO" id="GO:0019856">
    <property type="term" value="P:pyrimidine nucleobase biosynthetic process"/>
    <property type="evidence" value="ECO:0007669"/>
    <property type="project" value="TreeGrafter"/>
</dbReference>
<sequence>MKYVLVSGGVISGVGKGIIASSTGLLLKTTGLAVTSIKIDPYINIDAGTMAPTESVSAWLSASR</sequence>
<evidence type="ECO:0000259" key="1">
    <source>
        <dbReference type="Pfam" id="PF06418"/>
    </source>
</evidence>
<dbReference type="GO" id="GO:0006241">
    <property type="term" value="P:CTP biosynthetic process"/>
    <property type="evidence" value="ECO:0007669"/>
    <property type="project" value="TreeGrafter"/>
</dbReference>
<evidence type="ECO:0000313" key="3">
    <source>
        <dbReference type="Proteomes" id="UP000184304"/>
    </source>
</evidence>
<dbReference type="GO" id="GO:0097268">
    <property type="term" value="C:cytoophidium"/>
    <property type="evidence" value="ECO:0007669"/>
    <property type="project" value="TreeGrafter"/>
</dbReference>
<feature type="domain" description="CTP synthase N-terminal" evidence="1">
    <location>
        <begin position="2"/>
        <end position="54"/>
    </location>
</feature>
<gene>
    <name evidence="2" type="ORF">ASPTUDRAFT_40757</name>
</gene>
<dbReference type="GO" id="GO:0003883">
    <property type="term" value="F:CTP synthase activity"/>
    <property type="evidence" value="ECO:0007669"/>
    <property type="project" value="InterPro"/>
</dbReference>
<protein>
    <recommendedName>
        <fullName evidence="1">CTP synthase N-terminal domain-containing protein</fullName>
    </recommendedName>
</protein>
<dbReference type="PANTHER" id="PTHR11550:SF0">
    <property type="entry name" value="CTP SYNTHASE-RELATED"/>
    <property type="match status" value="1"/>
</dbReference>
<dbReference type="Proteomes" id="UP000184304">
    <property type="component" value="Unassembled WGS sequence"/>
</dbReference>
<dbReference type="InterPro" id="IPR004468">
    <property type="entry name" value="CTP_synthase"/>
</dbReference>
<dbReference type="InterPro" id="IPR017456">
    <property type="entry name" value="CTP_synthase_N"/>
</dbReference>
<dbReference type="SUPFAM" id="SSF52540">
    <property type="entry name" value="P-loop containing nucleoside triphosphate hydrolases"/>
    <property type="match status" value="1"/>
</dbReference>
<dbReference type="EMBL" id="KV878198">
    <property type="protein sequence ID" value="OJI84736.1"/>
    <property type="molecule type" value="Genomic_DNA"/>
</dbReference>
<accession>A0A1L9N631</accession>
<dbReference type="VEuPathDB" id="FungiDB:ASPTUDRAFT_40757"/>
<dbReference type="STRING" id="767770.A0A1L9N631"/>
<dbReference type="Pfam" id="PF06418">
    <property type="entry name" value="CTP_synth_N"/>
    <property type="match status" value="1"/>
</dbReference>
<dbReference type="GO" id="GO:0005737">
    <property type="term" value="C:cytoplasm"/>
    <property type="evidence" value="ECO:0007669"/>
    <property type="project" value="TreeGrafter"/>
</dbReference>
<dbReference type="AlphaFoldDB" id="A0A1L9N631"/>
<proteinExistence type="predicted"/>
<organism evidence="2 3">
    <name type="scientific">Aspergillus tubingensis (strain CBS 134.48)</name>
    <dbReference type="NCBI Taxonomy" id="767770"/>
    <lineage>
        <taxon>Eukaryota</taxon>
        <taxon>Fungi</taxon>
        <taxon>Dikarya</taxon>
        <taxon>Ascomycota</taxon>
        <taxon>Pezizomycotina</taxon>
        <taxon>Eurotiomycetes</taxon>
        <taxon>Eurotiomycetidae</taxon>
        <taxon>Eurotiales</taxon>
        <taxon>Aspergillaceae</taxon>
        <taxon>Aspergillus</taxon>
        <taxon>Aspergillus subgen. Circumdati</taxon>
    </lineage>
</organism>
<dbReference type="GO" id="GO:0042802">
    <property type="term" value="F:identical protein binding"/>
    <property type="evidence" value="ECO:0007669"/>
    <property type="project" value="TreeGrafter"/>
</dbReference>
<name>A0A1L9N631_ASPTC</name>
<keyword evidence="3" id="KW-1185">Reference proteome</keyword>